<evidence type="ECO:0000313" key="12">
    <source>
        <dbReference type="RefSeq" id="XP_018436685.2"/>
    </source>
</evidence>
<evidence type="ECO:0000256" key="8">
    <source>
        <dbReference type="ARBA" id="ARBA00022723"/>
    </source>
</evidence>
<dbReference type="SUPFAM" id="SSF109604">
    <property type="entry name" value="HD-domain/PDEase-like"/>
    <property type="match status" value="1"/>
</dbReference>
<dbReference type="GO" id="GO:0046872">
    <property type="term" value="F:metal ion binding"/>
    <property type="evidence" value="ECO:0007669"/>
    <property type="project" value="UniProtKB-KW"/>
</dbReference>
<reference evidence="11" key="1">
    <citation type="journal article" date="2019" name="Database">
        <title>The radish genome database (RadishGD): an integrated information resource for radish genomics.</title>
        <authorList>
            <person name="Yu H.J."/>
            <person name="Baek S."/>
            <person name="Lee Y.J."/>
            <person name="Cho A."/>
            <person name="Mun J.H."/>
        </authorList>
    </citation>
    <scope>NUCLEOTIDE SEQUENCE [LARGE SCALE GENOMIC DNA]</scope>
    <source>
        <strain evidence="11">cv. WK10039</strain>
    </source>
</reference>
<comment type="cofactor">
    <cofactor evidence="3">
        <name>Co(2+)</name>
        <dbReference type="ChEBI" id="CHEBI:48828"/>
    </cofactor>
</comment>
<dbReference type="EC" id="3.1.3.89" evidence="7"/>
<proteinExistence type="inferred from homology"/>
<comment type="subunit">
    <text evidence="6">Homodimer.</text>
</comment>
<comment type="similarity">
    <text evidence="5">Belongs to the HDDC2 family.</text>
</comment>
<comment type="function">
    <text evidence="4">Catalyzes the dephosphorylation of the nucleoside 5'-monophosphates deoxyadenosine monophosphate (dAMP), deoxycytidine monophosphate (dCMP), deoxyguanosine monophosphate (dGMP) and deoxythymidine monophosphate (dTMP).</text>
</comment>
<evidence type="ECO:0000256" key="4">
    <source>
        <dbReference type="ARBA" id="ARBA00004074"/>
    </source>
</evidence>
<dbReference type="GO" id="GO:0002953">
    <property type="term" value="F:5'-deoxynucleotidase activity"/>
    <property type="evidence" value="ECO:0007669"/>
    <property type="project" value="UniProtKB-EC"/>
</dbReference>
<dbReference type="InterPro" id="IPR039356">
    <property type="entry name" value="YfbR/HDDC2"/>
</dbReference>
<protein>
    <recommendedName>
        <fullName evidence="7">5'-deoxynucleotidase</fullName>
        <ecNumber evidence="7">3.1.3.89</ecNumber>
    </recommendedName>
</protein>
<reference evidence="12" key="2">
    <citation type="submission" date="2025-08" db="UniProtKB">
        <authorList>
            <consortium name="RefSeq"/>
        </authorList>
    </citation>
    <scope>IDENTIFICATION</scope>
    <source>
        <tissue evidence="12">Leaf</tissue>
    </source>
</reference>
<gene>
    <name evidence="12" type="primary">LOC108809058</name>
</gene>
<keyword evidence="8" id="KW-0479">Metal-binding</keyword>
<dbReference type="GO" id="GO:0005737">
    <property type="term" value="C:cytoplasm"/>
    <property type="evidence" value="ECO:0007669"/>
    <property type="project" value="TreeGrafter"/>
</dbReference>
<comment type="catalytic activity">
    <reaction evidence="1">
        <text>a 2'-deoxyribonucleoside 5'-phosphate + H2O = a 2'-deoxyribonucleoside + phosphate</text>
        <dbReference type="Rhea" id="RHEA:36167"/>
        <dbReference type="ChEBI" id="CHEBI:15377"/>
        <dbReference type="ChEBI" id="CHEBI:18274"/>
        <dbReference type="ChEBI" id="CHEBI:43474"/>
        <dbReference type="ChEBI" id="CHEBI:65317"/>
        <dbReference type="EC" id="3.1.3.89"/>
    </reaction>
</comment>
<evidence type="ECO:0000256" key="5">
    <source>
        <dbReference type="ARBA" id="ARBA00009999"/>
    </source>
</evidence>
<dbReference type="KEGG" id="rsz:108809058"/>
<dbReference type="PANTHER" id="PTHR11845">
    <property type="entry name" value="5'-DEOXYNUCLEOTIDASE HDDC2"/>
    <property type="match status" value="1"/>
</dbReference>
<dbReference type="FunFam" id="1.10.3210.10:FF:000016">
    <property type="entry name" value="HD domain-containing protein 2"/>
    <property type="match status" value="1"/>
</dbReference>
<keyword evidence="9" id="KW-0378">Hydrolase</keyword>
<dbReference type="Pfam" id="PF13023">
    <property type="entry name" value="HD_3"/>
    <property type="match status" value="1"/>
</dbReference>
<dbReference type="OrthoDB" id="10254258at2759"/>
<evidence type="ECO:0000256" key="7">
    <source>
        <dbReference type="ARBA" id="ARBA00012964"/>
    </source>
</evidence>
<evidence type="ECO:0000256" key="2">
    <source>
        <dbReference type="ARBA" id="ARBA00001936"/>
    </source>
</evidence>
<dbReference type="PANTHER" id="PTHR11845:SF13">
    <property type="entry name" value="5'-DEOXYNUCLEOTIDASE HDDC2"/>
    <property type="match status" value="1"/>
</dbReference>
<evidence type="ECO:0000256" key="9">
    <source>
        <dbReference type="ARBA" id="ARBA00022801"/>
    </source>
</evidence>
<sequence>MRNVTLNRVVFFSKSLSLVPSLTPPQILHRSAAAASYPNRAIHCMADDSPLSQPDRSGDGSVSSAIDFLTLCSRLKTTPRAGWVKREVKNPESIADHMYRMGLMALVSSDIPGVNRDKCMKMAIVHDIAEAIVGDITPTCGVSKEEKNRRESEALQHMCKLLGGGERAEEIAELWREYEANESPEAKLVKDFDKLEMILQALEYEQEEGKDLDEFFQSTAGKFQTDIGKAWALEIASRRTKRH</sequence>
<evidence type="ECO:0000259" key="10">
    <source>
        <dbReference type="PROSITE" id="PS51831"/>
    </source>
</evidence>
<evidence type="ECO:0000256" key="6">
    <source>
        <dbReference type="ARBA" id="ARBA00011738"/>
    </source>
</evidence>
<feature type="domain" description="HD" evidence="10">
    <location>
        <begin position="94"/>
        <end position="198"/>
    </location>
</feature>
<organism evidence="11 12">
    <name type="scientific">Raphanus sativus</name>
    <name type="common">Radish</name>
    <name type="synonym">Raphanus raphanistrum var. sativus</name>
    <dbReference type="NCBI Taxonomy" id="3726"/>
    <lineage>
        <taxon>Eukaryota</taxon>
        <taxon>Viridiplantae</taxon>
        <taxon>Streptophyta</taxon>
        <taxon>Embryophyta</taxon>
        <taxon>Tracheophyta</taxon>
        <taxon>Spermatophyta</taxon>
        <taxon>Magnoliopsida</taxon>
        <taxon>eudicotyledons</taxon>
        <taxon>Gunneridae</taxon>
        <taxon>Pentapetalae</taxon>
        <taxon>rosids</taxon>
        <taxon>malvids</taxon>
        <taxon>Brassicales</taxon>
        <taxon>Brassicaceae</taxon>
        <taxon>Brassiceae</taxon>
        <taxon>Raphanus</taxon>
    </lineage>
</organism>
<dbReference type="GeneID" id="108809058"/>
<evidence type="ECO:0000256" key="1">
    <source>
        <dbReference type="ARBA" id="ARBA00001638"/>
    </source>
</evidence>
<dbReference type="Proteomes" id="UP000504610">
    <property type="component" value="Chromosome 6"/>
</dbReference>
<accession>A0A6J0JM04</accession>
<keyword evidence="11" id="KW-1185">Reference proteome</keyword>
<dbReference type="InterPro" id="IPR003607">
    <property type="entry name" value="HD/PDEase_dom"/>
</dbReference>
<dbReference type="InterPro" id="IPR006674">
    <property type="entry name" value="HD_domain"/>
</dbReference>
<dbReference type="SMART" id="SM00471">
    <property type="entry name" value="HDc"/>
    <property type="match status" value="1"/>
</dbReference>
<name>A0A6J0JM04_RAPSA</name>
<dbReference type="Gene3D" id="1.10.3210.10">
    <property type="entry name" value="Hypothetical protein af1432"/>
    <property type="match status" value="1"/>
</dbReference>
<dbReference type="RefSeq" id="XP_018436685.2">
    <property type="nucleotide sequence ID" value="XM_018581183.2"/>
</dbReference>
<evidence type="ECO:0000256" key="3">
    <source>
        <dbReference type="ARBA" id="ARBA00001941"/>
    </source>
</evidence>
<comment type="cofactor">
    <cofactor evidence="2">
        <name>Mn(2+)</name>
        <dbReference type="ChEBI" id="CHEBI:29035"/>
    </cofactor>
</comment>
<dbReference type="AlphaFoldDB" id="A0A6J0JM04"/>
<dbReference type="PROSITE" id="PS51831">
    <property type="entry name" value="HD"/>
    <property type="match status" value="1"/>
</dbReference>
<evidence type="ECO:0000313" key="11">
    <source>
        <dbReference type="Proteomes" id="UP000504610"/>
    </source>
</evidence>